<evidence type="ECO:0000313" key="6">
    <source>
        <dbReference type="EMBL" id="MBG6067001.1"/>
    </source>
</evidence>
<accession>A0ABS0JKK4</accession>
<dbReference type="PANTHER" id="PTHR48105">
    <property type="entry name" value="THIOREDOXIN REDUCTASE 1-RELATED-RELATED"/>
    <property type="match status" value="1"/>
</dbReference>
<feature type="transmembrane region" description="Helical" evidence="4">
    <location>
        <begin position="12"/>
        <end position="31"/>
    </location>
</feature>
<dbReference type="SUPFAM" id="SSF51905">
    <property type="entry name" value="FAD/NAD(P)-binding domain"/>
    <property type="match status" value="1"/>
</dbReference>
<keyword evidence="1" id="KW-0285">Flavoprotein</keyword>
<name>A0ABS0JKK4_9ACTN</name>
<feature type="domain" description="FAD/NAD(P)-binding" evidence="5">
    <location>
        <begin position="13"/>
        <end position="294"/>
    </location>
</feature>
<keyword evidence="4" id="KW-1133">Transmembrane helix</keyword>
<dbReference type="EMBL" id="JADOTX010000001">
    <property type="protein sequence ID" value="MBG6067001.1"/>
    <property type="molecule type" value="Genomic_DNA"/>
</dbReference>
<comment type="caution">
    <text evidence="6">The sequence shown here is derived from an EMBL/GenBank/DDBJ whole genome shotgun (WGS) entry which is preliminary data.</text>
</comment>
<dbReference type="Pfam" id="PF07992">
    <property type="entry name" value="Pyr_redox_2"/>
    <property type="match status" value="1"/>
</dbReference>
<dbReference type="InterPro" id="IPR050097">
    <property type="entry name" value="Ferredoxin-NADP_redctase_2"/>
</dbReference>
<dbReference type="PRINTS" id="PR00368">
    <property type="entry name" value="FADPNR"/>
</dbReference>
<dbReference type="RefSeq" id="WP_307787995.1">
    <property type="nucleotide sequence ID" value="NZ_CP108567.1"/>
</dbReference>
<comment type="catalytic activity">
    <reaction evidence="3">
        <text>[thioredoxin]-dithiol + NADP(+) = [thioredoxin]-disulfide + NADPH + H(+)</text>
        <dbReference type="Rhea" id="RHEA:20345"/>
        <dbReference type="Rhea" id="RHEA-COMP:10698"/>
        <dbReference type="Rhea" id="RHEA-COMP:10700"/>
        <dbReference type="ChEBI" id="CHEBI:15378"/>
        <dbReference type="ChEBI" id="CHEBI:29950"/>
        <dbReference type="ChEBI" id="CHEBI:50058"/>
        <dbReference type="ChEBI" id="CHEBI:57783"/>
        <dbReference type="ChEBI" id="CHEBI:58349"/>
        <dbReference type="EC" id="1.8.1.9"/>
    </reaction>
</comment>
<evidence type="ECO:0000256" key="1">
    <source>
        <dbReference type="ARBA" id="ARBA00022630"/>
    </source>
</evidence>
<dbReference type="Gene3D" id="3.50.50.60">
    <property type="entry name" value="FAD/NAD(P)-binding domain"/>
    <property type="match status" value="2"/>
</dbReference>
<reference evidence="6 7" key="1">
    <citation type="submission" date="2020-11" db="EMBL/GenBank/DDBJ databases">
        <title>Sequencing the genomes of 1000 actinobacteria strains.</title>
        <authorList>
            <person name="Klenk H.-P."/>
        </authorList>
    </citation>
    <scope>NUCLEOTIDE SEQUENCE [LARGE SCALE GENOMIC DNA]</scope>
    <source>
        <strain evidence="6 7">DSM 101692</strain>
    </source>
</reference>
<evidence type="ECO:0000313" key="7">
    <source>
        <dbReference type="Proteomes" id="UP000614915"/>
    </source>
</evidence>
<keyword evidence="4" id="KW-0472">Membrane</keyword>
<evidence type="ECO:0000256" key="3">
    <source>
        <dbReference type="ARBA" id="ARBA00048132"/>
    </source>
</evidence>
<keyword evidence="7" id="KW-1185">Reference proteome</keyword>
<organism evidence="6 7">
    <name type="scientific">Micromonospora ureilytica</name>
    <dbReference type="NCBI Taxonomy" id="709868"/>
    <lineage>
        <taxon>Bacteria</taxon>
        <taxon>Bacillati</taxon>
        <taxon>Actinomycetota</taxon>
        <taxon>Actinomycetes</taxon>
        <taxon>Micromonosporales</taxon>
        <taxon>Micromonosporaceae</taxon>
        <taxon>Micromonospora</taxon>
    </lineage>
</organism>
<dbReference type="InterPro" id="IPR023753">
    <property type="entry name" value="FAD/NAD-binding_dom"/>
</dbReference>
<dbReference type="PRINTS" id="PR00469">
    <property type="entry name" value="PNDRDTASEII"/>
</dbReference>
<dbReference type="Proteomes" id="UP000614915">
    <property type="component" value="Unassembled WGS sequence"/>
</dbReference>
<protein>
    <submittedName>
        <fullName evidence="6">Thioredoxin reductase</fullName>
    </submittedName>
</protein>
<evidence type="ECO:0000256" key="2">
    <source>
        <dbReference type="ARBA" id="ARBA00023002"/>
    </source>
</evidence>
<dbReference type="InterPro" id="IPR036188">
    <property type="entry name" value="FAD/NAD-bd_sf"/>
</dbReference>
<gene>
    <name evidence="6" type="ORF">IW248_003288</name>
</gene>
<proteinExistence type="predicted"/>
<evidence type="ECO:0000256" key="4">
    <source>
        <dbReference type="SAM" id="Phobius"/>
    </source>
</evidence>
<keyword evidence="4" id="KW-0812">Transmembrane</keyword>
<evidence type="ECO:0000259" key="5">
    <source>
        <dbReference type="Pfam" id="PF07992"/>
    </source>
</evidence>
<keyword evidence="2" id="KW-0560">Oxidoreductase</keyword>
<sequence>MKDFGERAARAVDVVIIGGGAAGLSGALILARSLRSVVVIDAGQPRNAPAAGVHGLLAREGTAPGELLAAGRDEVCGYGGEILTGEVSGARRDADRFVVTLADGTRLRARRLLVATGLVDVLPDVAGLAPQWGHDVVHCPYCHGYEVRGRAIGILATGAPSVHHALLFRQLSDDLVYFSHHSELTEEQQEQFAALGIEVVTGEVAAAEAVDGDLTGLRMADGRVVSREVIAVATRMEARAGFLSELGLHAVEHPSGMGHHLPADQFGRSQVPGVWLAGNVTDLTAQVGAAAAAGATAGQHLNADLVAEDTRTAVERHRRPSAGAS</sequence>